<proteinExistence type="predicted"/>
<dbReference type="EMBL" id="JBHUMO010000060">
    <property type="protein sequence ID" value="MFD2729825.1"/>
    <property type="molecule type" value="Genomic_DNA"/>
</dbReference>
<evidence type="ECO:0000313" key="3">
    <source>
        <dbReference type="Proteomes" id="UP001597427"/>
    </source>
</evidence>
<dbReference type="Gene3D" id="2.40.50.1020">
    <property type="entry name" value="LytTr DNA-binding domain"/>
    <property type="match status" value="1"/>
</dbReference>
<dbReference type="SMART" id="SM00850">
    <property type="entry name" value="LytTR"/>
    <property type="match status" value="1"/>
</dbReference>
<comment type="caution">
    <text evidence="2">The sequence shown here is derived from an EMBL/GenBank/DDBJ whole genome shotgun (WGS) entry which is preliminary data.</text>
</comment>
<dbReference type="Proteomes" id="UP001597427">
    <property type="component" value="Unassembled WGS sequence"/>
</dbReference>
<dbReference type="GO" id="GO:0003677">
    <property type="term" value="F:DNA binding"/>
    <property type="evidence" value="ECO:0007669"/>
    <property type="project" value="UniProtKB-KW"/>
</dbReference>
<reference evidence="3" key="1">
    <citation type="journal article" date="2019" name="Int. J. Syst. Evol. Microbiol.">
        <title>The Global Catalogue of Microorganisms (GCM) 10K type strain sequencing project: providing services to taxonomists for standard genome sequencing and annotation.</title>
        <authorList>
            <consortium name="The Broad Institute Genomics Platform"/>
            <consortium name="The Broad Institute Genome Sequencing Center for Infectious Disease"/>
            <person name="Wu L."/>
            <person name="Ma J."/>
        </authorList>
    </citation>
    <scope>NUCLEOTIDE SEQUENCE [LARGE SCALE GENOMIC DNA]</scope>
    <source>
        <strain evidence="3">TISTR 932</strain>
    </source>
</reference>
<organism evidence="2 3">
    <name type="scientific">Enterococcus camelliae</name>
    <dbReference type="NCBI Taxonomy" id="453959"/>
    <lineage>
        <taxon>Bacteria</taxon>
        <taxon>Bacillati</taxon>
        <taxon>Bacillota</taxon>
        <taxon>Bacilli</taxon>
        <taxon>Lactobacillales</taxon>
        <taxon>Enterococcaceae</taxon>
        <taxon>Enterococcus</taxon>
    </lineage>
</organism>
<protein>
    <submittedName>
        <fullName evidence="2">LytTR family DNA-binding domain-containing protein</fullName>
    </submittedName>
</protein>
<dbReference type="PANTHER" id="PTHR37299:SF4">
    <property type="entry name" value="TRANSCRIPTIONAL REGULATOR"/>
    <property type="match status" value="1"/>
</dbReference>
<accession>A0ABW5TM76</accession>
<dbReference type="InterPro" id="IPR007492">
    <property type="entry name" value="LytTR_DNA-bd_dom"/>
</dbReference>
<keyword evidence="3" id="KW-1185">Reference proteome</keyword>
<sequence>MKIVINKILEKLDIDESAVFNIFAVTPSIEKAISYLEESNYTIVAQDIDSDKFVQLKVMDILYLEYLERQIFLYTKKRTLIMKDSLSNFSKTLPNEFVRISKSTIVNSLDIKTFIAQKNGNLTLETLSNEKLIVSRRYVTNVKKALQNSND</sequence>
<dbReference type="PANTHER" id="PTHR37299">
    <property type="entry name" value="TRANSCRIPTIONAL REGULATOR-RELATED"/>
    <property type="match status" value="1"/>
</dbReference>
<dbReference type="PROSITE" id="PS50930">
    <property type="entry name" value="HTH_LYTTR"/>
    <property type="match status" value="1"/>
</dbReference>
<evidence type="ECO:0000259" key="1">
    <source>
        <dbReference type="PROSITE" id="PS50930"/>
    </source>
</evidence>
<gene>
    <name evidence="2" type="ORF">ACFSR0_10400</name>
</gene>
<name>A0ABW5TM76_9ENTE</name>
<feature type="domain" description="HTH LytTR-type" evidence="1">
    <location>
        <begin position="60"/>
        <end position="148"/>
    </location>
</feature>
<dbReference type="InterPro" id="IPR046947">
    <property type="entry name" value="LytR-like"/>
</dbReference>
<evidence type="ECO:0000313" key="2">
    <source>
        <dbReference type="EMBL" id="MFD2729825.1"/>
    </source>
</evidence>
<dbReference type="RefSeq" id="WP_379982537.1">
    <property type="nucleotide sequence ID" value="NZ_JBHUMO010000060.1"/>
</dbReference>
<dbReference type="Pfam" id="PF04397">
    <property type="entry name" value="LytTR"/>
    <property type="match status" value="1"/>
</dbReference>
<keyword evidence="2" id="KW-0238">DNA-binding</keyword>